<accession>A0A0F9J319</accession>
<sequence>MVMVQTQPQIETRPITLEELGAHLGFPIT</sequence>
<comment type="caution">
    <text evidence="1">The sequence shown here is derived from an EMBL/GenBank/DDBJ whole genome shotgun (WGS) entry which is preliminary data.</text>
</comment>
<feature type="non-terminal residue" evidence="1">
    <location>
        <position position="29"/>
    </location>
</feature>
<evidence type="ECO:0000313" key="1">
    <source>
        <dbReference type="EMBL" id="KKM64094.1"/>
    </source>
</evidence>
<dbReference type="AlphaFoldDB" id="A0A0F9J319"/>
<gene>
    <name evidence="1" type="ORF">LCGC14_1504890</name>
</gene>
<organism evidence="1">
    <name type="scientific">marine sediment metagenome</name>
    <dbReference type="NCBI Taxonomy" id="412755"/>
    <lineage>
        <taxon>unclassified sequences</taxon>
        <taxon>metagenomes</taxon>
        <taxon>ecological metagenomes</taxon>
    </lineage>
</organism>
<protein>
    <submittedName>
        <fullName evidence="1">Uncharacterized protein</fullName>
    </submittedName>
</protein>
<proteinExistence type="predicted"/>
<name>A0A0F9J319_9ZZZZ</name>
<reference evidence="1" key="1">
    <citation type="journal article" date="2015" name="Nature">
        <title>Complex archaea that bridge the gap between prokaryotes and eukaryotes.</title>
        <authorList>
            <person name="Spang A."/>
            <person name="Saw J.H."/>
            <person name="Jorgensen S.L."/>
            <person name="Zaremba-Niedzwiedzka K."/>
            <person name="Martijn J."/>
            <person name="Lind A.E."/>
            <person name="van Eijk R."/>
            <person name="Schleper C."/>
            <person name="Guy L."/>
            <person name="Ettema T.J."/>
        </authorList>
    </citation>
    <scope>NUCLEOTIDE SEQUENCE</scope>
</reference>
<dbReference type="EMBL" id="LAZR01010971">
    <property type="protein sequence ID" value="KKM64094.1"/>
    <property type="molecule type" value="Genomic_DNA"/>
</dbReference>